<name>A0ABY8WWF6_9ACTN</name>
<protein>
    <submittedName>
        <fullName evidence="1">Uncharacterized protein</fullName>
    </submittedName>
</protein>
<keyword evidence="2" id="KW-1185">Reference proteome</keyword>
<dbReference type="Proteomes" id="UP001240150">
    <property type="component" value="Chromosome"/>
</dbReference>
<proteinExistence type="predicted"/>
<accession>A0ABY8WWF6</accession>
<gene>
    <name evidence="1" type="ORF">ACTOB_004260</name>
</gene>
<sequence>MGHDAGPVDDGLLRRLRVEQARALLSEADPRRARLAGLARTILDRSG</sequence>
<evidence type="ECO:0000313" key="2">
    <source>
        <dbReference type="Proteomes" id="UP001240150"/>
    </source>
</evidence>
<dbReference type="EMBL" id="CP126980">
    <property type="protein sequence ID" value="WIN00546.1"/>
    <property type="molecule type" value="Genomic_DNA"/>
</dbReference>
<reference evidence="1 2" key="1">
    <citation type="submission" date="2023-06" db="EMBL/GenBank/DDBJ databases">
        <authorList>
            <person name="Yushchuk O."/>
            <person name="Binda E."/>
            <person name="Ruckert-Reed C."/>
            <person name="Fedorenko V."/>
            <person name="Kalinowski J."/>
            <person name="Marinelli F."/>
        </authorList>
    </citation>
    <scope>NUCLEOTIDE SEQUENCE [LARGE SCALE GENOMIC DNA]</scope>
    <source>
        <strain evidence="1 2">NRRL 3884</strain>
    </source>
</reference>
<organism evidence="1 2">
    <name type="scientific">Actinoplanes oblitus</name>
    <dbReference type="NCBI Taxonomy" id="3040509"/>
    <lineage>
        <taxon>Bacteria</taxon>
        <taxon>Bacillati</taxon>
        <taxon>Actinomycetota</taxon>
        <taxon>Actinomycetes</taxon>
        <taxon>Micromonosporales</taxon>
        <taxon>Micromonosporaceae</taxon>
        <taxon>Actinoplanes</taxon>
    </lineage>
</organism>
<dbReference type="RefSeq" id="WP_284922075.1">
    <property type="nucleotide sequence ID" value="NZ_CP126980.1"/>
</dbReference>
<evidence type="ECO:0000313" key="1">
    <source>
        <dbReference type="EMBL" id="WIN00546.1"/>
    </source>
</evidence>